<name>A0A1B0EZC4_PHLPP</name>
<accession>A0A1B0EZC4</accession>
<evidence type="ECO:0000313" key="3">
    <source>
        <dbReference type="Proteomes" id="UP000092462"/>
    </source>
</evidence>
<dbReference type="VEuPathDB" id="VectorBase:PPAI010842"/>
<evidence type="ECO:0000313" key="2">
    <source>
        <dbReference type="EnsemblMetazoa" id="PPAI010842-PA"/>
    </source>
</evidence>
<dbReference type="EMBL" id="AJVK01008654">
    <property type="status" value="NOT_ANNOTATED_CDS"/>
    <property type="molecule type" value="Genomic_DNA"/>
</dbReference>
<feature type="compositionally biased region" description="Basic residues" evidence="1">
    <location>
        <begin position="31"/>
        <end position="46"/>
    </location>
</feature>
<protein>
    <submittedName>
        <fullName evidence="2">Uncharacterized protein</fullName>
    </submittedName>
</protein>
<reference evidence="2" key="1">
    <citation type="submission" date="2022-08" db="UniProtKB">
        <authorList>
            <consortium name="EnsemblMetazoa"/>
        </authorList>
    </citation>
    <scope>IDENTIFICATION</scope>
    <source>
        <strain evidence="2">Israel</strain>
    </source>
</reference>
<proteinExistence type="predicted"/>
<sequence length="59" mass="6640">MDYCGFGARKSAFKIAEIAKDSVTNSTTTKSRLRISRKRHSSKRSSRVQGKMTKSVPDF</sequence>
<organism evidence="2 3">
    <name type="scientific">Phlebotomus papatasi</name>
    <name type="common">Sandfly</name>
    <dbReference type="NCBI Taxonomy" id="29031"/>
    <lineage>
        <taxon>Eukaryota</taxon>
        <taxon>Metazoa</taxon>
        <taxon>Ecdysozoa</taxon>
        <taxon>Arthropoda</taxon>
        <taxon>Hexapoda</taxon>
        <taxon>Insecta</taxon>
        <taxon>Pterygota</taxon>
        <taxon>Neoptera</taxon>
        <taxon>Endopterygota</taxon>
        <taxon>Diptera</taxon>
        <taxon>Nematocera</taxon>
        <taxon>Psychodoidea</taxon>
        <taxon>Psychodidae</taxon>
        <taxon>Phlebotomus</taxon>
        <taxon>Phlebotomus</taxon>
    </lineage>
</organism>
<dbReference type="EnsemblMetazoa" id="PPAI010842-RA">
    <property type="protein sequence ID" value="PPAI010842-PA"/>
    <property type="gene ID" value="PPAI010842"/>
</dbReference>
<dbReference type="Proteomes" id="UP000092462">
    <property type="component" value="Unassembled WGS sequence"/>
</dbReference>
<feature type="region of interest" description="Disordered" evidence="1">
    <location>
        <begin position="24"/>
        <end position="59"/>
    </location>
</feature>
<dbReference type="AlphaFoldDB" id="A0A1B0EZC4"/>
<keyword evidence="3" id="KW-1185">Reference proteome</keyword>
<evidence type="ECO:0000256" key="1">
    <source>
        <dbReference type="SAM" id="MobiDB-lite"/>
    </source>
</evidence>